<dbReference type="InterPro" id="IPR045864">
    <property type="entry name" value="aa-tRNA-synth_II/BPL/LPL"/>
</dbReference>
<dbReference type="Proteomes" id="UP000294847">
    <property type="component" value="Chromosome 4"/>
</dbReference>
<dbReference type="PANTHER" id="PTHR10993:SF7">
    <property type="entry name" value="LIPOYLTRANSFERASE 2, MITOCHONDRIAL-RELATED"/>
    <property type="match status" value="1"/>
</dbReference>
<gene>
    <name evidence="2" type="ORF">PoMZ_08840</name>
</gene>
<evidence type="ECO:0000313" key="2">
    <source>
        <dbReference type="EMBL" id="QBZ61882.1"/>
    </source>
</evidence>
<dbReference type="EMBL" id="CP034207">
    <property type="protein sequence ID" value="QBZ61882.1"/>
    <property type="molecule type" value="Genomic_DNA"/>
</dbReference>
<dbReference type="Pfam" id="PF21948">
    <property type="entry name" value="LplA-B_cat"/>
    <property type="match status" value="1"/>
</dbReference>
<dbReference type="AlphaFoldDB" id="A0A4P7NIM9"/>
<dbReference type="InterPro" id="IPR004143">
    <property type="entry name" value="BPL_LPL_catalytic"/>
</dbReference>
<name>A0A4P7NIM9_PYROR</name>
<evidence type="ECO:0000259" key="1">
    <source>
        <dbReference type="PROSITE" id="PS51733"/>
    </source>
</evidence>
<organism evidence="2 3">
    <name type="scientific">Pyricularia oryzae</name>
    <name type="common">Rice blast fungus</name>
    <name type="synonym">Magnaporthe oryzae</name>
    <dbReference type="NCBI Taxonomy" id="318829"/>
    <lineage>
        <taxon>Eukaryota</taxon>
        <taxon>Fungi</taxon>
        <taxon>Dikarya</taxon>
        <taxon>Ascomycota</taxon>
        <taxon>Pezizomycotina</taxon>
        <taxon>Sordariomycetes</taxon>
        <taxon>Sordariomycetidae</taxon>
        <taxon>Magnaporthales</taxon>
        <taxon>Pyriculariaceae</taxon>
        <taxon>Pyricularia</taxon>
    </lineage>
</organism>
<dbReference type="PROSITE" id="PS51733">
    <property type="entry name" value="BPL_LPL_CATALYTIC"/>
    <property type="match status" value="1"/>
</dbReference>
<feature type="domain" description="BPL/LPL catalytic" evidence="1">
    <location>
        <begin position="53"/>
        <end position="262"/>
    </location>
</feature>
<protein>
    <recommendedName>
        <fullName evidence="1">BPL/LPL catalytic domain-containing protein</fullName>
    </recommendedName>
</protein>
<dbReference type="GO" id="GO:0033819">
    <property type="term" value="F:lipoyl(octanoyl) transferase activity"/>
    <property type="evidence" value="ECO:0007669"/>
    <property type="project" value="TreeGrafter"/>
</dbReference>
<dbReference type="PANTHER" id="PTHR10993">
    <property type="entry name" value="OCTANOYLTRANSFERASE"/>
    <property type="match status" value="1"/>
</dbReference>
<accession>A0A4P7NIM9</accession>
<dbReference type="SUPFAM" id="SSF55681">
    <property type="entry name" value="Class II aaRS and biotin synthetases"/>
    <property type="match status" value="1"/>
</dbReference>
<dbReference type="Gene3D" id="3.30.930.10">
    <property type="entry name" value="Bira Bifunctional Protein, Domain 2"/>
    <property type="match status" value="1"/>
</dbReference>
<reference evidence="2 3" key="1">
    <citation type="journal article" date="2019" name="Mol. Biol. Evol.">
        <title>Blast fungal genomes show frequent chromosomal changes, gene gains and losses, and effector gene turnover.</title>
        <authorList>
            <person name="Gomez Luciano L.B."/>
            <person name="Jason Tsai I."/>
            <person name="Chuma I."/>
            <person name="Tosa Y."/>
            <person name="Chen Y.H."/>
            <person name="Li J.Y."/>
            <person name="Li M.Y."/>
            <person name="Jade Lu M.Y."/>
            <person name="Nakayashiki H."/>
            <person name="Li W.H."/>
        </authorList>
    </citation>
    <scope>NUCLEOTIDE SEQUENCE [LARGE SCALE GENOMIC DNA]</scope>
    <source>
        <strain evidence="2">MZ5-1-6</strain>
    </source>
</reference>
<dbReference type="GO" id="GO:0009249">
    <property type="term" value="P:protein lipoylation"/>
    <property type="evidence" value="ECO:0007669"/>
    <property type="project" value="TreeGrafter"/>
</dbReference>
<evidence type="ECO:0000313" key="3">
    <source>
        <dbReference type="Proteomes" id="UP000294847"/>
    </source>
</evidence>
<proteinExistence type="predicted"/>
<sequence length="343" mass="36907">MSHLGRVGRVALQHIHLPSNAFTHAYPPYALAAALQSRLQRALLDSKSDPSLPPPPPTIISFTPKPTYTLGRRQTVGSDINVDALSRPLIVTHPRSDPGNEERMRPIVLRSLRGGQMTYHGPGQVVIWPVLDLQPASGGYKSMGVRQYADLLQDVTSDLVRNSPHLQGKKLETVKTCDPGVWVAETAQQKPRKIAAMGVHLRRHVTGLGVALNLTTPGTEANVGVEKDSNGEDNNPWLRFVPCGLEGKAVTSVFLEAQGWNNAVSRDSTPASELALLPDPGKGCAQTWARLFANYLGLDYNPGAVDEDVTSNMEGLTAEARSIEAEIKVNSDGDSAPEAAANP</sequence>